<keyword evidence="3" id="KW-1185">Reference proteome</keyword>
<reference evidence="2 3" key="1">
    <citation type="journal article" date="2018" name="Front. Plant Sci.">
        <title>Red Clover (Trifolium pratense) and Zigzag Clover (T. medium) - A Picture of Genomic Similarities and Differences.</title>
        <authorList>
            <person name="Dluhosova J."/>
            <person name="Istvanek J."/>
            <person name="Nedelnik J."/>
            <person name="Repkova J."/>
        </authorList>
    </citation>
    <scope>NUCLEOTIDE SEQUENCE [LARGE SCALE GENOMIC DNA]</scope>
    <source>
        <strain evidence="3">cv. 10/8</strain>
        <tissue evidence="2">Leaf</tissue>
    </source>
</reference>
<dbReference type="Proteomes" id="UP000265520">
    <property type="component" value="Unassembled WGS sequence"/>
</dbReference>
<dbReference type="EMBL" id="LXQA011116397">
    <property type="protein sequence ID" value="MCI85481.1"/>
    <property type="molecule type" value="Genomic_DNA"/>
</dbReference>
<feature type="compositionally biased region" description="Acidic residues" evidence="1">
    <location>
        <begin position="38"/>
        <end position="66"/>
    </location>
</feature>
<dbReference type="AlphaFoldDB" id="A0A392VEV1"/>
<feature type="region of interest" description="Disordered" evidence="1">
    <location>
        <begin position="1"/>
        <end position="72"/>
    </location>
</feature>
<accession>A0A392VEV1</accession>
<protein>
    <submittedName>
        <fullName evidence="2">Uncharacterized protein</fullName>
    </submittedName>
</protein>
<sequence length="72" mass="7624">ESVKENTTTPDVAQDVGASTAQTNLNDATITESFGDSSDSEGSTEEVGQDDLEIEDSTDIVEDSPAEENKEK</sequence>
<evidence type="ECO:0000256" key="1">
    <source>
        <dbReference type="SAM" id="MobiDB-lite"/>
    </source>
</evidence>
<evidence type="ECO:0000313" key="2">
    <source>
        <dbReference type="EMBL" id="MCI85481.1"/>
    </source>
</evidence>
<comment type="caution">
    <text evidence="2">The sequence shown here is derived from an EMBL/GenBank/DDBJ whole genome shotgun (WGS) entry which is preliminary data.</text>
</comment>
<feature type="compositionally biased region" description="Polar residues" evidence="1">
    <location>
        <begin position="1"/>
        <end position="30"/>
    </location>
</feature>
<organism evidence="2 3">
    <name type="scientific">Trifolium medium</name>
    <dbReference type="NCBI Taxonomy" id="97028"/>
    <lineage>
        <taxon>Eukaryota</taxon>
        <taxon>Viridiplantae</taxon>
        <taxon>Streptophyta</taxon>
        <taxon>Embryophyta</taxon>
        <taxon>Tracheophyta</taxon>
        <taxon>Spermatophyta</taxon>
        <taxon>Magnoliopsida</taxon>
        <taxon>eudicotyledons</taxon>
        <taxon>Gunneridae</taxon>
        <taxon>Pentapetalae</taxon>
        <taxon>rosids</taxon>
        <taxon>fabids</taxon>
        <taxon>Fabales</taxon>
        <taxon>Fabaceae</taxon>
        <taxon>Papilionoideae</taxon>
        <taxon>50 kb inversion clade</taxon>
        <taxon>NPAAA clade</taxon>
        <taxon>Hologalegina</taxon>
        <taxon>IRL clade</taxon>
        <taxon>Trifolieae</taxon>
        <taxon>Trifolium</taxon>
    </lineage>
</organism>
<evidence type="ECO:0000313" key="3">
    <source>
        <dbReference type="Proteomes" id="UP000265520"/>
    </source>
</evidence>
<proteinExistence type="predicted"/>
<feature type="non-terminal residue" evidence="2">
    <location>
        <position position="72"/>
    </location>
</feature>
<name>A0A392VEV1_9FABA</name>
<feature type="non-terminal residue" evidence="2">
    <location>
        <position position="1"/>
    </location>
</feature>